<reference evidence="7" key="1">
    <citation type="journal article" date="2019" name="PLoS Negl. Trop. Dis.">
        <title>Revisiting the worldwide diversity of Leptospira species in the environment.</title>
        <authorList>
            <person name="Vincent A.T."/>
            <person name="Schiettekatte O."/>
            <person name="Bourhy P."/>
            <person name="Veyrier F.J."/>
            <person name="Picardeau M."/>
        </authorList>
    </citation>
    <scope>NUCLEOTIDE SEQUENCE [LARGE SCALE GENOMIC DNA]</scope>
    <source>
        <strain evidence="7">201800287</strain>
    </source>
</reference>
<name>A0A4R9IHP2_9LEPT</name>
<feature type="domain" description="Metallo-beta-lactamase" evidence="6">
    <location>
        <begin position="85"/>
        <end position="303"/>
    </location>
</feature>
<dbReference type="PANTHER" id="PTHR42978">
    <property type="entry name" value="QUORUM-QUENCHING LACTONASE YTNP-RELATED-RELATED"/>
    <property type="match status" value="1"/>
</dbReference>
<protein>
    <submittedName>
        <fullName evidence="7">MBL fold metallo-hydrolase</fullName>
    </submittedName>
</protein>
<dbReference type="GO" id="GO:0046872">
    <property type="term" value="F:metal ion binding"/>
    <property type="evidence" value="ECO:0007669"/>
    <property type="project" value="UniProtKB-KW"/>
</dbReference>
<evidence type="ECO:0000313" key="7">
    <source>
        <dbReference type="EMBL" id="TGK87137.1"/>
    </source>
</evidence>
<keyword evidence="5" id="KW-0862">Zinc</keyword>
<dbReference type="InterPro" id="IPR036866">
    <property type="entry name" value="RibonucZ/Hydroxyglut_hydro"/>
</dbReference>
<keyword evidence="4 7" id="KW-0378">Hydrolase</keyword>
<evidence type="ECO:0000256" key="3">
    <source>
        <dbReference type="ARBA" id="ARBA00022723"/>
    </source>
</evidence>
<dbReference type="RefSeq" id="WP_135600732.1">
    <property type="nucleotide sequence ID" value="NZ_RQFK01000011.1"/>
</dbReference>
<sequence length="313" mass="35525">MFQRLAFTFFLIVLTLTCQVTSHQVKPFLAEKLTEEIPLSPKPKTWIEFQVIKAADWETSLAGLLDLENPKAKAAGLKDRLEPISIYFYLIKHPKYGTFLIDSGVGDIFTKDKNEIPINSIVESQLHFSKLKIYETTKVYLSKNKIDVKGIFFTHLHLDHTLGAYELDRSVPFYVGPGEVTKKQFINLFVQGSTNRLLGENPNLFQLDFGKEPSEIGVLDFFGDESFYVISVPGHTPGSLAFFIPAKDGAHLVLGDSCHTQWGWKEGVTPGTFTSDHKLNQKSLDYLKRLENTNQLKFVYPGHQERIQILGKR</sequence>
<keyword evidence="3" id="KW-0479">Metal-binding</keyword>
<dbReference type="OrthoDB" id="333278at2"/>
<dbReference type="EMBL" id="RQFK01000011">
    <property type="protein sequence ID" value="TGK87137.1"/>
    <property type="molecule type" value="Genomic_DNA"/>
</dbReference>
<proteinExistence type="inferred from homology"/>
<evidence type="ECO:0000313" key="8">
    <source>
        <dbReference type="Proteomes" id="UP000298009"/>
    </source>
</evidence>
<evidence type="ECO:0000256" key="4">
    <source>
        <dbReference type="ARBA" id="ARBA00022801"/>
    </source>
</evidence>
<dbReference type="Proteomes" id="UP000298009">
    <property type="component" value="Unassembled WGS sequence"/>
</dbReference>
<gene>
    <name evidence="7" type="ORF">EHQ24_05980</name>
</gene>
<dbReference type="InterPro" id="IPR051013">
    <property type="entry name" value="MBL_superfamily_lactonases"/>
</dbReference>
<evidence type="ECO:0000256" key="1">
    <source>
        <dbReference type="ARBA" id="ARBA00001947"/>
    </source>
</evidence>
<dbReference type="AlphaFoldDB" id="A0A4R9IHP2"/>
<dbReference type="Gene3D" id="3.60.15.10">
    <property type="entry name" value="Ribonuclease Z/Hydroxyacylglutathione hydrolase-like"/>
    <property type="match status" value="1"/>
</dbReference>
<dbReference type="SMART" id="SM00849">
    <property type="entry name" value="Lactamase_B"/>
    <property type="match status" value="1"/>
</dbReference>
<keyword evidence="8" id="KW-1185">Reference proteome</keyword>
<dbReference type="PANTHER" id="PTHR42978:SF2">
    <property type="entry name" value="102 KBASES UNSTABLE REGION: FROM 1 TO 119443"/>
    <property type="match status" value="1"/>
</dbReference>
<comment type="cofactor">
    <cofactor evidence="1">
        <name>Zn(2+)</name>
        <dbReference type="ChEBI" id="CHEBI:29105"/>
    </cofactor>
</comment>
<comment type="similarity">
    <text evidence="2">Belongs to the metallo-beta-lactamase superfamily.</text>
</comment>
<accession>A0A4R9IHP2</accession>
<evidence type="ECO:0000259" key="6">
    <source>
        <dbReference type="SMART" id="SM00849"/>
    </source>
</evidence>
<evidence type="ECO:0000256" key="5">
    <source>
        <dbReference type="ARBA" id="ARBA00022833"/>
    </source>
</evidence>
<evidence type="ECO:0000256" key="2">
    <source>
        <dbReference type="ARBA" id="ARBA00007749"/>
    </source>
</evidence>
<dbReference type="GO" id="GO:0016787">
    <property type="term" value="F:hydrolase activity"/>
    <property type="evidence" value="ECO:0007669"/>
    <property type="project" value="UniProtKB-KW"/>
</dbReference>
<comment type="caution">
    <text evidence="7">The sequence shown here is derived from an EMBL/GenBank/DDBJ whole genome shotgun (WGS) entry which is preliminary data.</text>
</comment>
<organism evidence="7 8">
    <name type="scientific">Leptospira noumeaensis</name>
    <dbReference type="NCBI Taxonomy" id="2484964"/>
    <lineage>
        <taxon>Bacteria</taxon>
        <taxon>Pseudomonadati</taxon>
        <taxon>Spirochaetota</taxon>
        <taxon>Spirochaetia</taxon>
        <taxon>Leptospirales</taxon>
        <taxon>Leptospiraceae</taxon>
        <taxon>Leptospira</taxon>
    </lineage>
</organism>
<dbReference type="Pfam" id="PF00753">
    <property type="entry name" value="Lactamase_B"/>
    <property type="match status" value="1"/>
</dbReference>
<dbReference type="SUPFAM" id="SSF56281">
    <property type="entry name" value="Metallo-hydrolase/oxidoreductase"/>
    <property type="match status" value="1"/>
</dbReference>
<dbReference type="InterPro" id="IPR001279">
    <property type="entry name" value="Metallo-B-lactamas"/>
</dbReference>